<protein>
    <recommendedName>
        <fullName evidence="1">AB hydrolase-1 domain-containing protein</fullName>
    </recommendedName>
</protein>
<feature type="domain" description="AB hydrolase-1" evidence="1">
    <location>
        <begin position="29"/>
        <end position="156"/>
    </location>
</feature>
<reference evidence="2 3" key="1">
    <citation type="submission" date="2018-02" db="EMBL/GenBank/DDBJ databases">
        <title>Genome sequence of the basidiomycete white-rot fungus Phlebia centrifuga.</title>
        <authorList>
            <person name="Granchi Z."/>
            <person name="Peng M."/>
            <person name="de Vries R.P."/>
            <person name="Hilden K."/>
            <person name="Makela M.R."/>
            <person name="Grigoriev I."/>
            <person name="Riley R."/>
        </authorList>
    </citation>
    <scope>NUCLEOTIDE SEQUENCE [LARGE SCALE GENOMIC DNA]</scope>
    <source>
        <strain evidence="2 3">FBCC195</strain>
    </source>
</reference>
<dbReference type="STRING" id="98765.A0A2R6P2F2"/>
<dbReference type="SUPFAM" id="SSF53474">
    <property type="entry name" value="alpha/beta-Hydrolases"/>
    <property type="match status" value="1"/>
</dbReference>
<comment type="caution">
    <text evidence="2">The sequence shown here is derived from an EMBL/GenBank/DDBJ whole genome shotgun (WGS) entry which is preliminary data.</text>
</comment>
<dbReference type="GO" id="GO:0016020">
    <property type="term" value="C:membrane"/>
    <property type="evidence" value="ECO:0007669"/>
    <property type="project" value="TreeGrafter"/>
</dbReference>
<gene>
    <name evidence="2" type="ORF">PHLCEN_2v5622</name>
</gene>
<dbReference type="PRINTS" id="PR00111">
    <property type="entry name" value="ABHYDROLASE"/>
</dbReference>
<organism evidence="2 3">
    <name type="scientific">Hermanssonia centrifuga</name>
    <dbReference type="NCBI Taxonomy" id="98765"/>
    <lineage>
        <taxon>Eukaryota</taxon>
        <taxon>Fungi</taxon>
        <taxon>Dikarya</taxon>
        <taxon>Basidiomycota</taxon>
        <taxon>Agaricomycotina</taxon>
        <taxon>Agaricomycetes</taxon>
        <taxon>Polyporales</taxon>
        <taxon>Meruliaceae</taxon>
        <taxon>Hermanssonia</taxon>
    </lineage>
</organism>
<evidence type="ECO:0000313" key="2">
    <source>
        <dbReference type="EMBL" id="PSR83808.1"/>
    </source>
</evidence>
<accession>A0A2R6P2F2</accession>
<dbReference type="InterPro" id="IPR050266">
    <property type="entry name" value="AB_hydrolase_sf"/>
</dbReference>
<dbReference type="EMBL" id="MLYV02000551">
    <property type="protein sequence ID" value="PSR83808.1"/>
    <property type="molecule type" value="Genomic_DNA"/>
</dbReference>
<dbReference type="InterPro" id="IPR000073">
    <property type="entry name" value="AB_hydrolase_1"/>
</dbReference>
<dbReference type="PANTHER" id="PTHR43798">
    <property type="entry name" value="MONOACYLGLYCEROL LIPASE"/>
    <property type="match status" value="1"/>
</dbReference>
<keyword evidence="3" id="KW-1185">Reference proteome</keyword>
<dbReference type="OrthoDB" id="408373at2759"/>
<evidence type="ECO:0000313" key="3">
    <source>
        <dbReference type="Proteomes" id="UP000186601"/>
    </source>
</evidence>
<dbReference type="Gene3D" id="3.40.50.1820">
    <property type="entry name" value="alpha/beta hydrolase"/>
    <property type="match status" value="1"/>
</dbReference>
<dbReference type="Pfam" id="PF00561">
    <property type="entry name" value="Abhydrolase_1"/>
    <property type="match status" value="1"/>
</dbReference>
<sequence>MPPLIVLPSGKSVYAEIHSRTSGGSPDIPIIFIHGFLNTTLTWVPMLPYFTGYTRIIYDMEGHGNTPAGDAPITISSLAQDLNDILDYYGYDEAIVVGHSAGTTVAMQFAHQFPGKTELLVLMGPLGLPLPRDEMMANADLIRNMSMEDMVAHVMQWLGRRGKKDPKIRALVRSETERHDKLREGVARHMEAVAQYIFAGVGDVETWVVRGMDDRISHEKAAESVRKLVHGRMIVLETGHYFTWENLDAAVDALDRALGG</sequence>
<dbReference type="InterPro" id="IPR029058">
    <property type="entry name" value="AB_hydrolase_fold"/>
</dbReference>
<dbReference type="Proteomes" id="UP000186601">
    <property type="component" value="Unassembled WGS sequence"/>
</dbReference>
<name>A0A2R6P2F2_9APHY</name>
<proteinExistence type="predicted"/>
<dbReference type="PANTHER" id="PTHR43798:SF33">
    <property type="entry name" value="HYDROLASE, PUTATIVE (AFU_ORTHOLOGUE AFUA_2G14860)-RELATED"/>
    <property type="match status" value="1"/>
</dbReference>
<dbReference type="AlphaFoldDB" id="A0A2R6P2F2"/>
<evidence type="ECO:0000259" key="1">
    <source>
        <dbReference type="Pfam" id="PF00561"/>
    </source>
</evidence>